<organism evidence="2 3">
    <name type="scientific">Metapseudomonas otitidis</name>
    <dbReference type="NCBI Taxonomy" id="319939"/>
    <lineage>
        <taxon>Bacteria</taxon>
        <taxon>Pseudomonadati</taxon>
        <taxon>Pseudomonadota</taxon>
        <taxon>Gammaproteobacteria</taxon>
        <taxon>Pseudomonadales</taxon>
        <taxon>Pseudomonadaceae</taxon>
        <taxon>Metapseudomonas</taxon>
    </lineage>
</organism>
<gene>
    <name evidence="2" type="ORF">GO594_23925</name>
    <name evidence="1" type="ORF">PtoMrB4_50420</name>
</gene>
<proteinExistence type="predicted"/>
<dbReference type="InterPro" id="IPR007263">
    <property type="entry name" value="DCC1-like"/>
</dbReference>
<evidence type="ECO:0000313" key="2">
    <source>
        <dbReference type="EMBL" id="MWK59045.1"/>
    </source>
</evidence>
<evidence type="ECO:0000313" key="1">
    <source>
        <dbReference type="EMBL" id="BCA31065.1"/>
    </source>
</evidence>
<evidence type="ECO:0000313" key="4">
    <source>
        <dbReference type="Proteomes" id="UP000501237"/>
    </source>
</evidence>
<protein>
    <submittedName>
        <fullName evidence="2">DUF393 domain-containing protein</fullName>
    </submittedName>
    <submittedName>
        <fullName evidence="1">Thiol-disulfide oxidoreductase</fullName>
    </submittedName>
</protein>
<dbReference type="Proteomes" id="UP000461288">
    <property type="component" value="Unassembled WGS sequence"/>
</dbReference>
<dbReference type="Proteomes" id="UP000501237">
    <property type="component" value="Chromosome"/>
</dbReference>
<dbReference type="Pfam" id="PF04134">
    <property type="entry name" value="DCC1-like"/>
    <property type="match status" value="1"/>
</dbReference>
<evidence type="ECO:0000313" key="3">
    <source>
        <dbReference type="Proteomes" id="UP000461288"/>
    </source>
</evidence>
<dbReference type="GeneID" id="57400271"/>
<dbReference type="STRING" id="319939.SAMN05216263_109134"/>
<dbReference type="GO" id="GO:0015035">
    <property type="term" value="F:protein-disulfide reductase activity"/>
    <property type="evidence" value="ECO:0007669"/>
    <property type="project" value="InterPro"/>
</dbReference>
<dbReference type="RefSeq" id="WP_074970506.1">
    <property type="nucleotide sequence ID" value="NZ_AP022642.1"/>
</dbReference>
<reference evidence="1 4" key="2">
    <citation type="journal article" date="2020" name="Microbiol. Resour. Announc.">
        <title>Complete genome sequence of Pseudomonas otitidis strain MrB4, isolated from Lake Biwa in Japan.</title>
        <authorList>
            <person name="Miyazaki K."/>
            <person name="Hase E."/>
            <person name="Maruya T."/>
        </authorList>
    </citation>
    <scope>NUCLEOTIDE SEQUENCE [LARGE SCALE GENOMIC DNA]</scope>
    <source>
        <strain evidence="1 4">MrB4</strain>
    </source>
</reference>
<accession>A0A1I0UAV2</accession>
<dbReference type="AlphaFoldDB" id="A0A1I0UAV2"/>
<dbReference type="KEGG" id="poj:PtoMrB4_50420"/>
<dbReference type="EMBL" id="WTFN01000079">
    <property type="protein sequence ID" value="MWK59045.1"/>
    <property type="molecule type" value="Genomic_DNA"/>
</dbReference>
<name>A0A1I0UAV2_9GAMM</name>
<sequence length="124" mass="14459">MADDQDRIKVYYNSACPVCRAGIEGQKDKTTACQVQWADIHQDNDAVAEIGESLEYVRERLHVVDEQGVKRMGVDAFIVLWRHSPKERWKARLLSLPLVHSLAQLGYKAFARLLYHWNRRKGHW</sequence>
<dbReference type="EMBL" id="AP022642">
    <property type="protein sequence ID" value="BCA31065.1"/>
    <property type="molecule type" value="Genomic_DNA"/>
</dbReference>
<reference evidence="2 3" key="1">
    <citation type="submission" date="2019-12" db="EMBL/GenBank/DDBJ databases">
        <title>Draft genome sequence of Pseudomonas otitidis recovered from a chicken carcass.</title>
        <authorList>
            <person name="Vieira T.R."/>
            <person name="Oliviera E.F.C."/>
            <person name="Silva N.M.V."/>
            <person name="Sambrano G.E."/>
            <person name="Cibulski S.P."/>
            <person name="Cardoso M.R.I."/>
        </authorList>
    </citation>
    <scope>NUCLEOTIDE SEQUENCE [LARGE SCALE GENOMIC DNA]</scope>
    <source>
        <strain evidence="2 3">25_K</strain>
    </source>
</reference>